<dbReference type="AGR" id="MGI:2150019"/>
<organism evidence="2">
    <name type="scientific">Mus musculus</name>
    <name type="common">Mouse</name>
    <dbReference type="NCBI Taxonomy" id="10090"/>
    <lineage>
        <taxon>Eukaryota</taxon>
        <taxon>Metazoa</taxon>
        <taxon>Chordata</taxon>
        <taxon>Craniata</taxon>
        <taxon>Vertebrata</taxon>
        <taxon>Euteleostomi</taxon>
        <taxon>Mammalia</taxon>
        <taxon>Eutheria</taxon>
        <taxon>Euarchontoglires</taxon>
        <taxon>Glires</taxon>
        <taxon>Rodentia</taxon>
        <taxon>Myomorpha</taxon>
        <taxon>Muroidea</taxon>
        <taxon>Muridae</taxon>
        <taxon>Murinae</taxon>
        <taxon>Mus</taxon>
        <taxon>Mus</taxon>
    </lineage>
</organism>
<feature type="compositionally biased region" description="Pro residues" evidence="1">
    <location>
        <begin position="54"/>
        <end position="73"/>
    </location>
</feature>
<dbReference type="EMBL" id="BC030460">
    <property type="protein sequence ID" value="AAH30460.1"/>
    <property type="molecule type" value="mRNA"/>
</dbReference>
<evidence type="ECO:0000256" key="1">
    <source>
        <dbReference type="SAM" id="MobiDB-lite"/>
    </source>
</evidence>
<protein>
    <submittedName>
        <fullName evidence="2">Spred2 protein</fullName>
    </submittedName>
</protein>
<gene>
    <name evidence="2 3" type="primary">Spred2</name>
</gene>
<accession>Q8K2N1</accession>
<proteinExistence type="evidence at transcript level"/>
<dbReference type="MGI" id="MGI:2150019">
    <property type="gene designation" value="Spred2"/>
</dbReference>
<sequence length="103" mass="11119">MRIANFYRKKTSGSGYQYLAWYNQSSVGTVGSRVLLLAVLPTVINGRDQAQSPLSPPPPSSVPFSPSSPPPSPIAHRHPSLKEKAFFPVNQSVSQSVSHTGRS</sequence>
<reference evidence="2" key="1">
    <citation type="journal article" date="2004" name="Genome Res.">
        <title>The status, quality, and expansion of the NIH full-length cDNA project: the Mammalian Gene Collection (MGC).</title>
        <authorList>
            <consortium name="The MGC Project Team"/>
            <person name="Gerhard D.S."/>
            <person name="Wagner L."/>
            <person name="Feingold E.A."/>
            <person name="Shenmen C.M."/>
            <person name="Grouse L.H."/>
            <person name="Schuler G."/>
            <person name="Klein S.L."/>
            <person name="Old S."/>
            <person name="Rasooly R."/>
            <person name="Good P."/>
            <person name="Guyer M."/>
            <person name="Peck A.M."/>
            <person name="Derge J.G."/>
            <person name="Lipman D."/>
            <person name="Collins F.S."/>
            <person name="Jang W."/>
            <person name="Sherry S."/>
            <person name="Feolo M."/>
            <person name="Misquitta L."/>
            <person name="Lee E."/>
            <person name="Rotmistrovsky K."/>
            <person name="Greenhut S.F."/>
            <person name="Schaefer C.F."/>
            <person name="Buetow K."/>
            <person name="Bonner T.I."/>
            <person name="Haussler D."/>
            <person name="Kent J."/>
            <person name="Kiekhaus M."/>
            <person name="Furey T."/>
            <person name="Brent M."/>
            <person name="Prange C."/>
            <person name="Schreiber K."/>
            <person name="Shapiro N."/>
            <person name="Bhat N.K."/>
            <person name="Hopkins R.F."/>
            <person name="Hsie F."/>
            <person name="Driscoll T."/>
            <person name="Soares M.B."/>
            <person name="Casavant T.L."/>
            <person name="Scheetz T.E."/>
            <person name="Brown-stein M.J."/>
            <person name="Usdin T.B."/>
            <person name="Toshiyuki S."/>
            <person name="Carninci P."/>
            <person name="Piao Y."/>
            <person name="Dudekula D.B."/>
            <person name="Ko M.S."/>
            <person name="Kawakami K."/>
            <person name="Suzuki Y."/>
            <person name="Sugano S."/>
            <person name="Gruber C.E."/>
            <person name="Smith M.R."/>
            <person name="Simmons B."/>
            <person name="Moore T."/>
            <person name="Waterman R."/>
            <person name="Johnson S.L."/>
            <person name="Ruan Y."/>
            <person name="Wei C.L."/>
            <person name="Mathavan S."/>
            <person name="Gunaratne P.H."/>
            <person name="Wu J."/>
            <person name="Garcia A.M."/>
            <person name="Hulyk S.W."/>
            <person name="Fuh E."/>
            <person name="Yuan Y."/>
            <person name="Sneed A."/>
            <person name="Kowis C."/>
            <person name="Hodgson A."/>
            <person name="Muzny D.M."/>
            <person name="McPherson J."/>
            <person name="Gibbs R.A."/>
            <person name="Fahey J."/>
            <person name="Helton E."/>
            <person name="Ketteman M."/>
            <person name="Madan A."/>
            <person name="Rodrigues S."/>
            <person name="Sanchez A."/>
            <person name="Whiting M."/>
            <person name="Madari A."/>
            <person name="Young A.C."/>
            <person name="Wetherby K.D."/>
            <person name="Granite S.J."/>
            <person name="Kwong P.N."/>
            <person name="Brinkley C.P."/>
            <person name="Pearson R.L."/>
            <person name="Bouffard G.G."/>
            <person name="Blakesly R.W."/>
            <person name="Green E.D."/>
            <person name="Dickson M.C."/>
            <person name="Rodriguez A.C."/>
            <person name="Grimwood J."/>
            <person name="Schmutz J."/>
            <person name="Myers R.M."/>
            <person name="Butterfield Y.S."/>
            <person name="Griffith M."/>
            <person name="Griffith O.L."/>
            <person name="Krzywinski M.I."/>
            <person name="Liao N."/>
            <person name="Morin R."/>
            <person name="Morrin R."/>
            <person name="Palmquist D."/>
            <person name="Petrescu A.S."/>
            <person name="Skalska U."/>
            <person name="Smailus D.E."/>
            <person name="Stott J.M."/>
            <person name="Schnerch A."/>
            <person name="Schein J.E."/>
            <person name="Jones S.J."/>
            <person name="Holt R.A."/>
            <person name="Baross A."/>
            <person name="Marra M.A."/>
            <person name="Clifton S."/>
            <person name="Makowski K.A."/>
            <person name="Bosak S."/>
            <person name="Malek J."/>
        </authorList>
    </citation>
    <scope>NUCLEOTIDE SEQUENCE [LARGE SCALE MRNA]</scope>
    <source>
        <strain evidence="2">FVB/N</strain>
        <tissue evidence="2">Mammary tumor. C3</tissue>
    </source>
</reference>
<dbReference type="AlphaFoldDB" id="Q8K2N1"/>
<name>Q8K2N1_MOUSE</name>
<evidence type="ECO:0000313" key="2">
    <source>
        <dbReference type="EMBL" id="AAH30460.1"/>
    </source>
</evidence>
<feature type="region of interest" description="Disordered" evidence="1">
    <location>
        <begin position="47"/>
        <end position="81"/>
    </location>
</feature>
<evidence type="ECO:0000313" key="3">
    <source>
        <dbReference type="MGI" id="MGI:2150019"/>
    </source>
</evidence>